<sequence length="255" mass="28927">MINFLRLLSLAVLLWCSIGYAQENTSFINGKIVVRRGSVDAISVINATKNASVLSDKYGYFSISSQVGDTLKFISPNYIEYTYVVNEFDIKRNPVLFPLEPLFTMNQLDEIVITKIDSDALGITNQYTKRHTPAERQLKKATTGGGIIPVDPIVNYFTGRTAMLKKAVAYEKEGTRTEKLLDLVSRDRLVSYYKIPADYVDSFAYYAVSKPEVKEVLNASVIDTRYLERYLTPIVFEFIELINKSDKEPIDTKVK</sequence>
<protein>
    <recommendedName>
        <fullName evidence="4">CarboxypepD_reg-like domain-containing protein</fullName>
    </recommendedName>
</protein>
<dbReference type="AlphaFoldDB" id="A0A161SLG7"/>
<evidence type="ECO:0008006" key="4">
    <source>
        <dbReference type="Google" id="ProtNLM"/>
    </source>
</evidence>
<comment type="caution">
    <text evidence="2">The sequence shown here is derived from an EMBL/GenBank/DDBJ whole genome shotgun (WGS) entry which is preliminary data.</text>
</comment>
<keyword evidence="3" id="KW-1185">Reference proteome</keyword>
<organism evidence="2 3">
    <name type="scientific">Myroides marinus</name>
    <dbReference type="NCBI Taxonomy" id="703342"/>
    <lineage>
        <taxon>Bacteria</taxon>
        <taxon>Pseudomonadati</taxon>
        <taxon>Bacteroidota</taxon>
        <taxon>Flavobacteriia</taxon>
        <taxon>Flavobacteriales</taxon>
        <taxon>Flavobacteriaceae</taxon>
        <taxon>Myroides</taxon>
    </lineage>
</organism>
<dbReference type="OrthoDB" id="1427655at2"/>
<evidence type="ECO:0000256" key="1">
    <source>
        <dbReference type="SAM" id="SignalP"/>
    </source>
</evidence>
<proteinExistence type="predicted"/>
<dbReference type="EMBL" id="LQNU01000041">
    <property type="protein sequence ID" value="KZE83085.1"/>
    <property type="molecule type" value="Genomic_DNA"/>
</dbReference>
<gene>
    <name evidence="2" type="ORF">AV926_05945</name>
</gene>
<name>A0A161SLG7_9FLAO</name>
<keyword evidence="1" id="KW-0732">Signal</keyword>
<reference evidence="2 3" key="1">
    <citation type="submission" date="2016-01" db="EMBL/GenBank/DDBJ databases">
        <title>Whole genome sequencing of Myroides marinus L41.</title>
        <authorList>
            <person name="Hong K.W."/>
        </authorList>
    </citation>
    <scope>NUCLEOTIDE SEQUENCE [LARGE SCALE GENOMIC DNA]</scope>
    <source>
        <strain evidence="2 3">L41</strain>
    </source>
</reference>
<dbReference type="RefSeq" id="WP_038984927.1">
    <property type="nucleotide sequence ID" value="NZ_JWJO01000009.1"/>
</dbReference>
<evidence type="ECO:0000313" key="3">
    <source>
        <dbReference type="Proteomes" id="UP000076630"/>
    </source>
</evidence>
<evidence type="ECO:0000313" key="2">
    <source>
        <dbReference type="EMBL" id="KZE83085.1"/>
    </source>
</evidence>
<accession>A0A161SLG7</accession>
<feature type="signal peptide" evidence="1">
    <location>
        <begin position="1"/>
        <end position="21"/>
    </location>
</feature>
<feature type="chain" id="PRO_5007826587" description="CarboxypepD_reg-like domain-containing protein" evidence="1">
    <location>
        <begin position="22"/>
        <end position="255"/>
    </location>
</feature>
<dbReference type="Proteomes" id="UP000076630">
    <property type="component" value="Unassembled WGS sequence"/>
</dbReference>